<name>A0A8X6Y617_9ARAC</name>
<dbReference type="EMBL" id="BMAV01015499">
    <property type="protein sequence ID" value="GFY65025.1"/>
    <property type="molecule type" value="Genomic_DNA"/>
</dbReference>
<protein>
    <submittedName>
        <fullName evidence="1">Uncharacterized protein</fullName>
    </submittedName>
</protein>
<proteinExistence type="predicted"/>
<organism evidence="1 2">
    <name type="scientific">Trichonephila inaurata madagascariensis</name>
    <dbReference type="NCBI Taxonomy" id="2747483"/>
    <lineage>
        <taxon>Eukaryota</taxon>
        <taxon>Metazoa</taxon>
        <taxon>Ecdysozoa</taxon>
        <taxon>Arthropoda</taxon>
        <taxon>Chelicerata</taxon>
        <taxon>Arachnida</taxon>
        <taxon>Araneae</taxon>
        <taxon>Araneomorphae</taxon>
        <taxon>Entelegynae</taxon>
        <taxon>Araneoidea</taxon>
        <taxon>Nephilidae</taxon>
        <taxon>Trichonephila</taxon>
        <taxon>Trichonephila inaurata</taxon>
    </lineage>
</organism>
<dbReference type="AlphaFoldDB" id="A0A8X6Y617"/>
<comment type="caution">
    <text evidence="1">The sequence shown here is derived from an EMBL/GenBank/DDBJ whole genome shotgun (WGS) entry which is preliminary data.</text>
</comment>
<reference evidence="1" key="1">
    <citation type="submission" date="2020-08" db="EMBL/GenBank/DDBJ databases">
        <title>Multicomponent nature underlies the extraordinary mechanical properties of spider dragline silk.</title>
        <authorList>
            <person name="Kono N."/>
            <person name="Nakamura H."/>
            <person name="Mori M."/>
            <person name="Yoshida Y."/>
            <person name="Ohtoshi R."/>
            <person name="Malay A.D."/>
            <person name="Moran D.A.P."/>
            <person name="Tomita M."/>
            <person name="Numata K."/>
            <person name="Arakawa K."/>
        </authorList>
    </citation>
    <scope>NUCLEOTIDE SEQUENCE</scope>
</reference>
<evidence type="ECO:0000313" key="1">
    <source>
        <dbReference type="EMBL" id="GFY65025.1"/>
    </source>
</evidence>
<sequence length="83" mass="9039">MIRCNMLPQEKQSFIPRVVLNSSVKRKPGANAENIISNTKVALKLKTISILEALILGNTANSYAVSMLWAKDSCLGCSISTRS</sequence>
<keyword evidence="2" id="KW-1185">Reference proteome</keyword>
<evidence type="ECO:0000313" key="2">
    <source>
        <dbReference type="Proteomes" id="UP000886998"/>
    </source>
</evidence>
<dbReference type="Proteomes" id="UP000886998">
    <property type="component" value="Unassembled WGS sequence"/>
</dbReference>
<gene>
    <name evidence="1" type="ORF">TNIN_440621</name>
</gene>
<accession>A0A8X6Y617</accession>